<reference evidence="6 7" key="1">
    <citation type="submission" date="2023-06" db="EMBL/GenBank/DDBJ databases">
        <title>Draft genome sequence of Gleimia hominis type strain CCUG 57540T.</title>
        <authorList>
            <person name="Salva-Serra F."/>
            <person name="Cardew S."/>
            <person name="Jensie Markopoulos S."/>
            <person name="Ohlen M."/>
            <person name="Inganas E."/>
            <person name="Svensson-Stadler L."/>
            <person name="Moore E.R.B."/>
        </authorList>
    </citation>
    <scope>NUCLEOTIDE SEQUENCE [LARGE SCALE GENOMIC DNA]</scope>
    <source>
        <strain evidence="6 7">CCUG 57540</strain>
    </source>
</reference>
<name>A0ABU3I892_9ACTO</name>
<accession>A0ABU3I892</accession>
<evidence type="ECO:0000256" key="2">
    <source>
        <dbReference type="ARBA" id="ARBA00022917"/>
    </source>
</evidence>
<dbReference type="CDD" id="cd00002">
    <property type="entry name" value="YbaK_deacylase"/>
    <property type="match status" value="1"/>
</dbReference>
<dbReference type="InterPro" id="IPR004369">
    <property type="entry name" value="Prolyl-tRNA_editing_YbaK/EbsC"/>
</dbReference>
<comment type="caution">
    <text evidence="6">The sequence shown here is derived from an EMBL/GenBank/DDBJ whole genome shotgun (WGS) entry which is preliminary data.</text>
</comment>
<dbReference type="PIRSF" id="PIRSF006181">
    <property type="entry name" value="EbsC_YbaK"/>
    <property type="match status" value="1"/>
</dbReference>
<dbReference type="PANTHER" id="PTHR30411:SF0">
    <property type="entry name" value="CYS-TRNA(PRO)_CYS-TRNA(CYS) DEACYLASE YBAK"/>
    <property type="match status" value="1"/>
</dbReference>
<feature type="domain" description="YbaK/aminoacyl-tRNA synthetase-associated" evidence="5">
    <location>
        <begin position="43"/>
        <end position="155"/>
    </location>
</feature>
<evidence type="ECO:0000313" key="6">
    <source>
        <dbReference type="EMBL" id="MDT3766603.1"/>
    </source>
</evidence>
<organism evidence="6 7">
    <name type="scientific">Gleimia hominis</name>
    <dbReference type="NCBI Taxonomy" id="595468"/>
    <lineage>
        <taxon>Bacteria</taxon>
        <taxon>Bacillati</taxon>
        <taxon>Actinomycetota</taxon>
        <taxon>Actinomycetes</taxon>
        <taxon>Actinomycetales</taxon>
        <taxon>Actinomycetaceae</taxon>
        <taxon>Gleimia</taxon>
    </lineage>
</organism>
<dbReference type="Pfam" id="PF04073">
    <property type="entry name" value="tRNA_edit"/>
    <property type="match status" value="1"/>
</dbReference>
<dbReference type="NCBIfam" id="TIGR00011">
    <property type="entry name" value="YbaK_EbsC"/>
    <property type="match status" value="1"/>
</dbReference>
<proteinExistence type="inferred from homology"/>
<protein>
    <recommendedName>
        <fullName evidence="4">Cys-tRNA(Pro)/Cys-tRNA(Cys) deacylase</fullName>
        <ecNumber evidence="4">4.2.-.-</ecNumber>
    </recommendedName>
</protein>
<keyword evidence="3 4" id="KW-0456">Lyase</keyword>
<gene>
    <name evidence="6" type="primary">ybaK</name>
    <name evidence="6" type="ORF">QS713_00755</name>
</gene>
<dbReference type="InterPro" id="IPR036754">
    <property type="entry name" value="YbaK/aa-tRNA-synt-asso_dom_sf"/>
</dbReference>
<keyword evidence="2 4" id="KW-0648">Protein biosynthesis</keyword>
<comment type="similarity">
    <text evidence="1 4">Belongs to the prolyl-tRNA editing family. YbaK/EbsC subfamily.</text>
</comment>
<evidence type="ECO:0000256" key="3">
    <source>
        <dbReference type="ARBA" id="ARBA00023239"/>
    </source>
</evidence>
<evidence type="ECO:0000313" key="7">
    <source>
        <dbReference type="Proteomes" id="UP001247542"/>
    </source>
</evidence>
<dbReference type="Proteomes" id="UP001247542">
    <property type="component" value="Unassembled WGS sequence"/>
</dbReference>
<dbReference type="SUPFAM" id="SSF55826">
    <property type="entry name" value="YbaK/ProRS associated domain"/>
    <property type="match status" value="1"/>
</dbReference>
<evidence type="ECO:0000259" key="5">
    <source>
        <dbReference type="Pfam" id="PF04073"/>
    </source>
</evidence>
<evidence type="ECO:0000256" key="1">
    <source>
        <dbReference type="ARBA" id="ARBA00009798"/>
    </source>
</evidence>
<dbReference type="RefSeq" id="WP_313271635.1">
    <property type="nucleotide sequence ID" value="NZ_JASXSX010000001.1"/>
</dbReference>
<dbReference type="EC" id="4.2.-.-" evidence="4"/>
<dbReference type="InterPro" id="IPR007214">
    <property type="entry name" value="YbaK/aa-tRNA-synth-assoc-dom"/>
</dbReference>
<sequence length="167" mass="18095">MSKTKKAAGSESTAALQELHNKGIAFEELAYHHENNFDGGFGKEAAQKLGYDPSEVFKTLIIEVDNEPYSVIISAADRVSLKNLARVTKGKKASFMDPHKAQVRTGYVVGGISPFGQKRPCQVVVDARATTLEYMIVSGGGRGLSVRLRTRDLIEATHAIVGDFAAR</sequence>
<dbReference type="Gene3D" id="3.90.960.10">
    <property type="entry name" value="YbaK/aminoacyl-tRNA synthetase-associated domain"/>
    <property type="match status" value="1"/>
</dbReference>
<evidence type="ECO:0000256" key="4">
    <source>
        <dbReference type="PIRNR" id="PIRNR006181"/>
    </source>
</evidence>
<dbReference type="EMBL" id="JASXSX010000001">
    <property type="protein sequence ID" value="MDT3766603.1"/>
    <property type="molecule type" value="Genomic_DNA"/>
</dbReference>
<keyword evidence="7" id="KW-1185">Reference proteome</keyword>
<dbReference type="PANTHER" id="PTHR30411">
    <property type="entry name" value="CYTOPLASMIC PROTEIN"/>
    <property type="match status" value="1"/>
</dbReference>